<gene>
    <name evidence="2" type="ORF">B0F90DRAFT_1742261</name>
</gene>
<feature type="signal peptide" evidence="1">
    <location>
        <begin position="1"/>
        <end position="16"/>
    </location>
</feature>
<proteinExistence type="predicted"/>
<name>A0AAD4QKE4_9AGAM</name>
<sequence length="61" mass="7392">VKLFLFLFLFFHSRENKPIFFDCFRRLQYLVAKGAILRKGQKIKTKFCKFSQTPNGRYNQL</sequence>
<organism evidence="2 3">
    <name type="scientific">Multifurca ochricompacta</name>
    <dbReference type="NCBI Taxonomy" id="376703"/>
    <lineage>
        <taxon>Eukaryota</taxon>
        <taxon>Fungi</taxon>
        <taxon>Dikarya</taxon>
        <taxon>Basidiomycota</taxon>
        <taxon>Agaricomycotina</taxon>
        <taxon>Agaricomycetes</taxon>
        <taxon>Russulales</taxon>
        <taxon>Russulaceae</taxon>
        <taxon>Multifurca</taxon>
    </lineage>
</organism>
<feature type="non-terminal residue" evidence="2">
    <location>
        <position position="61"/>
    </location>
</feature>
<evidence type="ECO:0000313" key="3">
    <source>
        <dbReference type="Proteomes" id="UP001203297"/>
    </source>
</evidence>
<protein>
    <recommendedName>
        <fullName evidence="4">Secreted protein</fullName>
    </recommendedName>
</protein>
<evidence type="ECO:0008006" key="4">
    <source>
        <dbReference type="Google" id="ProtNLM"/>
    </source>
</evidence>
<dbReference type="AlphaFoldDB" id="A0AAD4QKE4"/>
<comment type="caution">
    <text evidence="2">The sequence shown here is derived from an EMBL/GenBank/DDBJ whole genome shotgun (WGS) entry which is preliminary data.</text>
</comment>
<feature type="chain" id="PRO_5041973637" description="Secreted protein" evidence="1">
    <location>
        <begin position="17"/>
        <end position="61"/>
    </location>
</feature>
<reference evidence="2" key="1">
    <citation type="journal article" date="2022" name="New Phytol.">
        <title>Evolutionary transition to the ectomycorrhizal habit in the genomes of a hyperdiverse lineage of mushroom-forming fungi.</title>
        <authorList>
            <person name="Looney B."/>
            <person name="Miyauchi S."/>
            <person name="Morin E."/>
            <person name="Drula E."/>
            <person name="Courty P.E."/>
            <person name="Kohler A."/>
            <person name="Kuo A."/>
            <person name="LaButti K."/>
            <person name="Pangilinan J."/>
            <person name="Lipzen A."/>
            <person name="Riley R."/>
            <person name="Andreopoulos W."/>
            <person name="He G."/>
            <person name="Johnson J."/>
            <person name="Nolan M."/>
            <person name="Tritt A."/>
            <person name="Barry K.W."/>
            <person name="Grigoriev I.V."/>
            <person name="Nagy L.G."/>
            <person name="Hibbett D."/>
            <person name="Henrissat B."/>
            <person name="Matheny P.B."/>
            <person name="Labbe J."/>
            <person name="Martin F.M."/>
        </authorList>
    </citation>
    <scope>NUCLEOTIDE SEQUENCE</scope>
    <source>
        <strain evidence="2">BPL690</strain>
    </source>
</reference>
<dbReference type="EMBL" id="WTXG01000041">
    <property type="protein sequence ID" value="KAI0297006.1"/>
    <property type="molecule type" value="Genomic_DNA"/>
</dbReference>
<accession>A0AAD4QKE4</accession>
<evidence type="ECO:0000256" key="1">
    <source>
        <dbReference type="SAM" id="SignalP"/>
    </source>
</evidence>
<evidence type="ECO:0000313" key="2">
    <source>
        <dbReference type="EMBL" id="KAI0297006.1"/>
    </source>
</evidence>
<keyword evidence="3" id="KW-1185">Reference proteome</keyword>
<keyword evidence="1" id="KW-0732">Signal</keyword>
<dbReference type="Proteomes" id="UP001203297">
    <property type="component" value="Unassembled WGS sequence"/>
</dbReference>